<evidence type="ECO:0000256" key="2">
    <source>
        <dbReference type="ARBA" id="ARBA00023125"/>
    </source>
</evidence>
<comment type="caution">
    <text evidence="5">The sequence shown here is derived from an EMBL/GenBank/DDBJ whole genome shotgun (WGS) entry which is preliminary data.</text>
</comment>
<name>A0ABT2UM65_9BACL</name>
<keyword evidence="3" id="KW-0804">Transcription</keyword>
<evidence type="ECO:0000313" key="6">
    <source>
        <dbReference type="Proteomes" id="UP001652445"/>
    </source>
</evidence>
<dbReference type="RefSeq" id="WP_076229170.1">
    <property type="nucleotide sequence ID" value="NZ_JAOQIO010000084.1"/>
</dbReference>
<dbReference type="SUPFAM" id="SSF51215">
    <property type="entry name" value="Regulatory protein AraC"/>
    <property type="match status" value="1"/>
</dbReference>
<dbReference type="PROSITE" id="PS01124">
    <property type="entry name" value="HTH_ARAC_FAMILY_2"/>
    <property type="match status" value="1"/>
</dbReference>
<dbReference type="InterPro" id="IPR014710">
    <property type="entry name" value="RmlC-like_jellyroll"/>
</dbReference>
<dbReference type="PROSITE" id="PS00041">
    <property type="entry name" value="HTH_ARAC_FAMILY_1"/>
    <property type="match status" value="1"/>
</dbReference>
<dbReference type="Pfam" id="PF12833">
    <property type="entry name" value="HTH_18"/>
    <property type="match status" value="1"/>
</dbReference>
<reference evidence="5 6" key="1">
    <citation type="submission" date="2022-09" db="EMBL/GenBank/DDBJ databases">
        <authorList>
            <person name="Han X.L."/>
            <person name="Wang Q."/>
            <person name="Lu T."/>
        </authorList>
    </citation>
    <scope>NUCLEOTIDE SEQUENCE [LARGE SCALE GENOMIC DNA]</scope>
    <source>
        <strain evidence="5 6">WQ 127069</strain>
    </source>
</reference>
<proteinExistence type="predicted"/>
<organism evidence="5 6">
    <name type="scientific">Paenibacillus baimaensis</name>
    <dbReference type="NCBI Taxonomy" id="2982185"/>
    <lineage>
        <taxon>Bacteria</taxon>
        <taxon>Bacillati</taxon>
        <taxon>Bacillota</taxon>
        <taxon>Bacilli</taxon>
        <taxon>Bacillales</taxon>
        <taxon>Paenibacillaceae</taxon>
        <taxon>Paenibacillus</taxon>
    </lineage>
</organism>
<dbReference type="Proteomes" id="UP001652445">
    <property type="component" value="Unassembled WGS sequence"/>
</dbReference>
<evidence type="ECO:0000259" key="4">
    <source>
        <dbReference type="PROSITE" id="PS01124"/>
    </source>
</evidence>
<keyword evidence="2" id="KW-0238">DNA-binding</keyword>
<gene>
    <name evidence="5" type="ORF">OB236_21820</name>
</gene>
<dbReference type="InterPro" id="IPR018060">
    <property type="entry name" value="HTH_AraC"/>
</dbReference>
<dbReference type="InterPro" id="IPR003313">
    <property type="entry name" value="AraC-bd"/>
</dbReference>
<dbReference type="InterPro" id="IPR009057">
    <property type="entry name" value="Homeodomain-like_sf"/>
</dbReference>
<dbReference type="EMBL" id="JAOQIO010000084">
    <property type="protein sequence ID" value="MCU6794754.1"/>
    <property type="molecule type" value="Genomic_DNA"/>
</dbReference>
<feature type="domain" description="HTH araC/xylS-type" evidence="4">
    <location>
        <begin position="191"/>
        <end position="289"/>
    </location>
</feature>
<protein>
    <submittedName>
        <fullName evidence="5">AraC family transcriptional regulator</fullName>
    </submittedName>
</protein>
<evidence type="ECO:0000256" key="1">
    <source>
        <dbReference type="ARBA" id="ARBA00023015"/>
    </source>
</evidence>
<keyword evidence="1" id="KW-0805">Transcription regulation</keyword>
<dbReference type="PANTHER" id="PTHR43280">
    <property type="entry name" value="ARAC-FAMILY TRANSCRIPTIONAL REGULATOR"/>
    <property type="match status" value="1"/>
</dbReference>
<dbReference type="SUPFAM" id="SSF46689">
    <property type="entry name" value="Homeodomain-like"/>
    <property type="match status" value="2"/>
</dbReference>
<dbReference type="PANTHER" id="PTHR43280:SF28">
    <property type="entry name" value="HTH-TYPE TRANSCRIPTIONAL ACTIVATOR RHAS"/>
    <property type="match status" value="1"/>
</dbReference>
<dbReference type="Pfam" id="PF02311">
    <property type="entry name" value="AraC_binding"/>
    <property type="match status" value="1"/>
</dbReference>
<evidence type="ECO:0000313" key="5">
    <source>
        <dbReference type="EMBL" id="MCU6794754.1"/>
    </source>
</evidence>
<dbReference type="Gene3D" id="2.60.120.10">
    <property type="entry name" value="Jelly Rolls"/>
    <property type="match status" value="1"/>
</dbReference>
<dbReference type="Gene3D" id="1.10.10.60">
    <property type="entry name" value="Homeodomain-like"/>
    <property type="match status" value="2"/>
</dbReference>
<evidence type="ECO:0000256" key="3">
    <source>
        <dbReference type="ARBA" id="ARBA00023163"/>
    </source>
</evidence>
<dbReference type="InterPro" id="IPR037923">
    <property type="entry name" value="HTH-like"/>
</dbReference>
<dbReference type="InterPro" id="IPR018062">
    <property type="entry name" value="HTH_AraC-typ_CS"/>
</dbReference>
<dbReference type="SMART" id="SM00342">
    <property type="entry name" value="HTH_ARAC"/>
    <property type="match status" value="1"/>
</dbReference>
<keyword evidence="6" id="KW-1185">Reference proteome</keyword>
<accession>A0ABT2UM65</accession>
<sequence>MLYPKEKYLESEEFPFAAFPYPTLPERVMNPHTHDFIELVYVADGFGEHLYKGHSYPISKGDIFVIPPDVEHDYRVIGTAPLKVYNILFISSFLEAELQALSKVSSFMNFFYVEPFLRQKADFESHLKLSLPEAQEVQLRLERIIEEFDHKALGYRISIKALLIELLVWLSRCYEERLVQTWFRPEHSGIRELCAFLELHYAEPFQLEEICQMCGMSKTSFTHKFKQTIGKTFTEYRNEVRIQASLKWLRETDEPVIRVAERVGVGDVSYYNKLFKQQIGMPPREFRHKYRSGNPRAAAPY</sequence>